<evidence type="ECO:0000313" key="1">
    <source>
        <dbReference type="EMBL" id="EKV28927.1"/>
    </source>
</evidence>
<dbReference type="RefSeq" id="WP_009541348.1">
    <property type="nucleotide sequence ID" value="NZ_ANHY01000014.1"/>
</dbReference>
<dbReference type="Proteomes" id="UP000009881">
    <property type="component" value="Unassembled WGS sequence"/>
</dbReference>
<protein>
    <recommendedName>
        <fullName evidence="3">DUF488 domain-containing protein</fullName>
    </recommendedName>
</protein>
<comment type="caution">
    <text evidence="1">The sequence shown here is derived from an EMBL/GenBank/DDBJ whole genome shotgun (WGS) entry which is preliminary data.</text>
</comment>
<organism evidence="1 2">
    <name type="scientific">Caenispirillum salinarum AK4</name>
    <dbReference type="NCBI Taxonomy" id="1238182"/>
    <lineage>
        <taxon>Bacteria</taxon>
        <taxon>Pseudomonadati</taxon>
        <taxon>Pseudomonadota</taxon>
        <taxon>Alphaproteobacteria</taxon>
        <taxon>Rhodospirillales</taxon>
        <taxon>Novispirillaceae</taxon>
        <taxon>Caenispirillum</taxon>
    </lineage>
</organism>
<sequence>MADITLATIGFTQSSAEHFFGRLREAEVATVVDVRLRTGSQLAGFAKARDLAYFLRAIGGIGYRHEPLLAPEPEMLDAYRKKVERWDAYADRYLALIAARRVEERLRPEDFDRACLLCSEAAAHHCHRRLAAEYLRDRWAVPVDVNHL</sequence>
<evidence type="ECO:0000313" key="2">
    <source>
        <dbReference type="Proteomes" id="UP000009881"/>
    </source>
</evidence>
<dbReference type="eggNOG" id="COG5483">
    <property type="taxonomic scope" value="Bacteria"/>
</dbReference>
<dbReference type="PATRIC" id="fig|1238182.3.peg.2905"/>
<gene>
    <name evidence="1" type="ORF">C882_0691</name>
</gene>
<name>K9GUN4_9PROT</name>
<evidence type="ECO:0008006" key="3">
    <source>
        <dbReference type="Google" id="ProtNLM"/>
    </source>
</evidence>
<dbReference type="EMBL" id="ANHY01000014">
    <property type="protein sequence ID" value="EKV28927.1"/>
    <property type="molecule type" value="Genomic_DNA"/>
</dbReference>
<dbReference type="InterPro" id="IPR007438">
    <property type="entry name" value="DUF488"/>
</dbReference>
<reference evidence="1 2" key="1">
    <citation type="journal article" date="2013" name="Genome Announc.">
        <title>Draft Genome Sequence of an Alphaproteobacterium, Caenispirillum salinarum AK4(T), Isolated from a Solar Saltern.</title>
        <authorList>
            <person name="Khatri I."/>
            <person name="Singh A."/>
            <person name="Korpole S."/>
            <person name="Pinnaka A.K."/>
            <person name="Subramanian S."/>
        </authorList>
    </citation>
    <scope>NUCLEOTIDE SEQUENCE [LARGE SCALE GENOMIC DNA]</scope>
    <source>
        <strain evidence="1 2">AK4</strain>
    </source>
</reference>
<proteinExistence type="predicted"/>
<keyword evidence="2" id="KW-1185">Reference proteome</keyword>
<dbReference type="PANTHER" id="PTHR39337">
    <property type="entry name" value="BLR5642 PROTEIN"/>
    <property type="match status" value="1"/>
</dbReference>
<dbReference type="AlphaFoldDB" id="K9GUN4"/>
<dbReference type="PANTHER" id="PTHR39337:SF1">
    <property type="entry name" value="BLR5642 PROTEIN"/>
    <property type="match status" value="1"/>
</dbReference>
<dbReference type="STRING" id="1238182.C882_0691"/>
<dbReference type="Pfam" id="PF04343">
    <property type="entry name" value="DUF488"/>
    <property type="match status" value="1"/>
</dbReference>
<accession>K9GUN4</accession>